<dbReference type="AlphaFoldDB" id="A0A645AXU2"/>
<name>A0A645AXU2_9ZZZZ</name>
<keyword evidence="1" id="KW-0472">Membrane</keyword>
<protein>
    <submittedName>
        <fullName evidence="2">Uncharacterized protein</fullName>
    </submittedName>
</protein>
<dbReference type="EMBL" id="VSSQ01016545">
    <property type="protein sequence ID" value="MPM57990.1"/>
    <property type="molecule type" value="Genomic_DNA"/>
</dbReference>
<evidence type="ECO:0000313" key="2">
    <source>
        <dbReference type="EMBL" id="MPM57990.1"/>
    </source>
</evidence>
<feature type="transmembrane region" description="Helical" evidence="1">
    <location>
        <begin position="74"/>
        <end position="94"/>
    </location>
</feature>
<reference evidence="2" key="1">
    <citation type="submission" date="2019-08" db="EMBL/GenBank/DDBJ databases">
        <authorList>
            <person name="Kucharzyk K."/>
            <person name="Murdoch R.W."/>
            <person name="Higgins S."/>
            <person name="Loffler F."/>
        </authorList>
    </citation>
    <scope>NUCLEOTIDE SEQUENCE</scope>
</reference>
<gene>
    <name evidence="2" type="ORF">SDC9_104819</name>
</gene>
<feature type="transmembrane region" description="Helical" evidence="1">
    <location>
        <begin position="48"/>
        <end position="67"/>
    </location>
</feature>
<proteinExistence type="predicted"/>
<feature type="transmembrane region" description="Helical" evidence="1">
    <location>
        <begin position="106"/>
        <end position="131"/>
    </location>
</feature>
<sequence length="140" mass="16120">MLYGLTATWLAPKKKSTVLFHTLALIFAVWVLVSSMRAGGDLWDNPRYRYMLLPFMSILIAWACVRFRETKSPWFWRWLAVEAVFLLFFGNFYLNRFVVGVGTQLPFNTMVLLILALSLLILAGGLVFDLVKRKQSQPKA</sequence>
<keyword evidence="1" id="KW-0812">Transmembrane</keyword>
<feature type="transmembrane region" description="Helical" evidence="1">
    <location>
        <begin position="18"/>
        <end position="36"/>
    </location>
</feature>
<comment type="caution">
    <text evidence="2">The sequence shown here is derived from an EMBL/GenBank/DDBJ whole genome shotgun (WGS) entry which is preliminary data.</text>
</comment>
<accession>A0A645AXU2</accession>
<evidence type="ECO:0000256" key="1">
    <source>
        <dbReference type="SAM" id="Phobius"/>
    </source>
</evidence>
<keyword evidence="1" id="KW-1133">Transmembrane helix</keyword>
<organism evidence="2">
    <name type="scientific">bioreactor metagenome</name>
    <dbReference type="NCBI Taxonomy" id="1076179"/>
    <lineage>
        <taxon>unclassified sequences</taxon>
        <taxon>metagenomes</taxon>
        <taxon>ecological metagenomes</taxon>
    </lineage>
</organism>